<protein>
    <submittedName>
        <fullName evidence="8">Iron complex transport system substrate-binding protein</fullName>
    </submittedName>
</protein>
<dbReference type="InterPro" id="IPR051313">
    <property type="entry name" value="Bact_iron-sidero_bind"/>
</dbReference>
<dbReference type="PANTHER" id="PTHR30532">
    <property type="entry name" value="IRON III DICITRATE-BINDING PERIPLASMIC PROTEIN"/>
    <property type="match status" value="1"/>
</dbReference>
<evidence type="ECO:0000256" key="4">
    <source>
        <dbReference type="ARBA" id="ARBA00022729"/>
    </source>
</evidence>
<evidence type="ECO:0000313" key="8">
    <source>
        <dbReference type="EMBL" id="MDQ0113178.1"/>
    </source>
</evidence>
<dbReference type="InterPro" id="IPR002491">
    <property type="entry name" value="ABC_transptr_periplasmic_BD"/>
</dbReference>
<reference evidence="8 9" key="1">
    <citation type="submission" date="2023-07" db="EMBL/GenBank/DDBJ databases">
        <title>Sorghum-associated microbial communities from plants grown in Nebraska, USA.</title>
        <authorList>
            <person name="Schachtman D."/>
        </authorList>
    </citation>
    <scope>NUCLEOTIDE SEQUENCE [LARGE SCALE GENOMIC DNA]</scope>
    <source>
        <strain evidence="8 9">CC482</strain>
    </source>
</reference>
<evidence type="ECO:0000256" key="1">
    <source>
        <dbReference type="ARBA" id="ARBA00004196"/>
    </source>
</evidence>
<organism evidence="8 9">
    <name type="scientific">Paenibacillus harenae</name>
    <dbReference type="NCBI Taxonomy" id="306543"/>
    <lineage>
        <taxon>Bacteria</taxon>
        <taxon>Bacillati</taxon>
        <taxon>Bacillota</taxon>
        <taxon>Bacilli</taxon>
        <taxon>Bacillales</taxon>
        <taxon>Paenibacillaceae</taxon>
        <taxon>Paenibacillus</taxon>
    </lineage>
</organism>
<comment type="caution">
    <text evidence="8">The sequence shown here is derived from an EMBL/GenBank/DDBJ whole genome shotgun (WGS) entry which is preliminary data.</text>
</comment>
<dbReference type="SUPFAM" id="SSF53807">
    <property type="entry name" value="Helical backbone' metal receptor"/>
    <property type="match status" value="1"/>
</dbReference>
<evidence type="ECO:0000256" key="5">
    <source>
        <dbReference type="SAM" id="MobiDB-lite"/>
    </source>
</evidence>
<dbReference type="Proteomes" id="UP001229346">
    <property type="component" value="Unassembled WGS sequence"/>
</dbReference>
<feature type="compositionally biased region" description="Low complexity" evidence="5">
    <location>
        <begin position="36"/>
        <end position="49"/>
    </location>
</feature>
<dbReference type="Pfam" id="PF01497">
    <property type="entry name" value="Peripla_BP_2"/>
    <property type="match status" value="1"/>
</dbReference>
<gene>
    <name evidence="8" type="ORF">J2T15_002619</name>
</gene>
<evidence type="ECO:0000313" key="9">
    <source>
        <dbReference type="Proteomes" id="UP001229346"/>
    </source>
</evidence>
<evidence type="ECO:0000256" key="3">
    <source>
        <dbReference type="ARBA" id="ARBA00022448"/>
    </source>
</evidence>
<dbReference type="RefSeq" id="WP_307204224.1">
    <property type="nucleotide sequence ID" value="NZ_JAUSST010000005.1"/>
</dbReference>
<comment type="subcellular location">
    <subcellularLocation>
        <location evidence="1">Cell envelope</location>
    </subcellularLocation>
</comment>
<keyword evidence="9" id="KW-1185">Reference proteome</keyword>
<comment type="similarity">
    <text evidence="2">Belongs to the bacterial solute-binding protein 8 family.</text>
</comment>
<dbReference type="Gene3D" id="3.40.50.1980">
    <property type="entry name" value="Nitrogenase molybdenum iron protein domain"/>
    <property type="match status" value="2"/>
</dbReference>
<dbReference type="PROSITE" id="PS51257">
    <property type="entry name" value="PROKAR_LIPOPROTEIN"/>
    <property type="match status" value="1"/>
</dbReference>
<evidence type="ECO:0000256" key="2">
    <source>
        <dbReference type="ARBA" id="ARBA00008814"/>
    </source>
</evidence>
<sequence length="333" mass="35484">MALRNKKFVLVLISLMVMSLWLAACGGSDNNKNAGNAATNAPATEAPGATDATEAGEERTLVDGLGNEVKIPANPQRIIASYLEDHLVALGVKPVAQWQVPNGVQDYLQGDLAGVPTLAHDLPFEAVTALEPDLIIVGMASTVEGKYDQYNKIAPTFVLGDEINNNWREALLKVGEVLGKDAEAKKALETYDAKAKEAKEKIAAAAPGESAAAIWLVGKNFYMVSEDLSTGSLLYGELGIPVPEVVKEISATEGGNWKAISLEKLAELDADHLFLINSDKDSGSEALNAPIWKEIPAVKSGNVYEYPSTSSWLYGGTVAFSQVIDDVLESIVK</sequence>
<name>A0ABT9U0T5_PAEHA</name>
<keyword evidence="4 6" id="KW-0732">Signal</keyword>
<feature type="signal peptide" evidence="6">
    <location>
        <begin position="1"/>
        <end position="23"/>
    </location>
</feature>
<proteinExistence type="inferred from homology"/>
<evidence type="ECO:0000259" key="7">
    <source>
        <dbReference type="PROSITE" id="PS50983"/>
    </source>
</evidence>
<evidence type="ECO:0000256" key="6">
    <source>
        <dbReference type="SAM" id="SignalP"/>
    </source>
</evidence>
<dbReference type="EMBL" id="JAUSSU010000005">
    <property type="protein sequence ID" value="MDQ0113178.1"/>
    <property type="molecule type" value="Genomic_DNA"/>
</dbReference>
<feature type="domain" description="Fe/B12 periplasmic-binding" evidence="7">
    <location>
        <begin position="75"/>
        <end position="333"/>
    </location>
</feature>
<accession>A0ABT9U0T5</accession>
<dbReference type="PROSITE" id="PS50983">
    <property type="entry name" value="FE_B12_PBP"/>
    <property type="match status" value="1"/>
</dbReference>
<feature type="chain" id="PRO_5046745130" evidence="6">
    <location>
        <begin position="24"/>
        <end position="333"/>
    </location>
</feature>
<keyword evidence="3" id="KW-0813">Transport</keyword>
<dbReference type="PANTHER" id="PTHR30532:SF29">
    <property type="entry name" value="FE(3+) DICITRATE-BINDING PERIPLASMIC PROTEIN"/>
    <property type="match status" value="1"/>
</dbReference>
<feature type="region of interest" description="Disordered" evidence="5">
    <location>
        <begin position="36"/>
        <end position="56"/>
    </location>
</feature>